<gene>
    <name evidence="3" type="ORF">D3218_07035</name>
</gene>
<evidence type="ECO:0000256" key="1">
    <source>
        <dbReference type="SAM" id="MobiDB-lite"/>
    </source>
</evidence>
<proteinExistence type="predicted"/>
<feature type="compositionally biased region" description="Basic and acidic residues" evidence="1">
    <location>
        <begin position="46"/>
        <end position="57"/>
    </location>
</feature>
<dbReference type="AlphaFoldDB" id="A0A3A1WMG6"/>
<feature type="chain" id="PRO_5017480447" description="Antifreeze protein" evidence="2">
    <location>
        <begin position="25"/>
        <end position="123"/>
    </location>
</feature>
<evidence type="ECO:0000256" key="2">
    <source>
        <dbReference type="SAM" id="SignalP"/>
    </source>
</evidence>
<dbReference type="OrthoDB" id="8453806at2"/>
<protein>
    <recommendedName>
        <fullName evidence="5">Antifreeze protein</fullName>
    </recommendedName>
</protein>
<evidence type="ECO:0008006" key="5">
    <source>
        <dbReference type="Google" id="ProtNLM"/>
    </source>
</evidence>
<dbReference type="EMBL" id="QYRN01000003">
    <property type="protein sequence ID" value="RIY02051.1"/>
    <property type="molecule type" value="Genomic_DNA"/>
</dbReference>
<keyword evidence="4" id="KW-1185">Reference proteome</keyword>
<evidence type="ECO:0000313" key="4">
    <source>
        <dbReference type="Proteomes" id="UP000265750"/>
    </source>
</evidence>
<feature type="region of interest" description="Disordered" evidence="1">
    <location>
        <begin position="35"/>
        <end position="57"/>
    </location>
</feature>
<dbReference type="Proteomes" id="UP000265750">
    <property type="component" value="Unassembled WGS sequence"/>
</dbReference>
<sequence>MLSSLIRSTLVAATLLGSFSAATAAPREAAGVTLIDHRGERHHRHDRWEHRGPRHGDRWEREARRGGSCSPRLALRKARDMGVRGADIVRDNRRAVVVAGHKRGHPTAVRFAQARGCPVIGYR</sequence>
<name>A0A3A1WMG6_9HYPH</name>
<evidence type="ECO:0000313" key="3">
    <source>
        <dbReference type="EMBL" id="RIY02051.1"/>
    </source>
</evidence>
<dbReference type="RefSeq" id="WP_119539188.1">
    <property type="nucleotide sequence ID" value="NZ_QYRN01000003.1"/>
</dbReference>
<reference evidence="4" key="1">
    <citation type="submission" date="2018-09" db="EMBL/GenBank/DDBJ databases">
        <authorList>
            <person name="Tuo L."/>
        </authorList>
    </citation>
    <scope>NUCLEOTIDE SEQUENCE [LARGE SCALE GENOMIC DNA]</scope>
    <source>
        <strain evidence="4">M2BS4Y-1</strain>
    </source>
</reference>
<accession>A0A3A1WMG6</accession>
<comment type="caution">
    <text evidence="3">The sequence shown here is derived from an EMBL/GenBank/DDBJ whole genome shotgun (WGS) entry which is preliminary data.</text>
</comment>
<organism evidence="3 4">
    <name type="scientific">Aureimonas flava</name>
    <dbReference type="NCBI Taxonomy" id="2320271"/>
    <lineage>
        <taxon>Bacteria</taxon>
        <taxon>Pseudomonadati</taxon>
        <taxon>Pseudomonadota</taxon>
        <taxon>Alphaproteobacteria</taxon>
        <taxon>Hyphomicrobiales</taxon>
        <taxon>Aurantimonadaceae</taxon>
        <taxon>Aureimonas</taxon>
    </lineage>
</organism>
<keyword evidence="2" id="KW-0732">Signal</keyword>
<feature type="signal peptide" evidence="2">
    <location>
        <begin position="1"/>
        <end position="24"/>
    </location>
</feature>